<dbReference type="CDD" id="cd03357">
    <property type="entry name" value="LbH_MAT_GAT"/>
    <property type="match status" value="1"/>
</dbReference>
<dbReference type="PROSITE" id="PS00101">
    <property type="entry name" value="HEXAPEP_TRANSFERASES"/>
    <property type="match status" value="1"/>
</dbReference>
<comment type="similarity">
    <text evidence="1 5">Belongs to the transferase hexapeptide repeat family.</text>
</comment>
<keyword evidence="4 5" id="KW-0012">Acyltransferase</keyword>
<dbReference type="InterPro" id="IPR039369">
    <property type="entry name" value="LacA-like"/>
</dbReference>
<proteinExistence type="inferred from homology"/>
<gene>
    <name evidence="7" type="ORF">VCO01S_26670</name>
</gene>
<evidence type="ECO:0000313" key="8">
    <source>
        <dbReference type="Proteomes" id="UP000318242"/>
    </source>
</evidence>
<sequence length="211" mass="23264">MALAFNITTPMTFIDKLTSNEPFIHKFDRDDKKLQSKAKRLCFELNNSHPDDIEQRQTFYKELFGTVTSFMNIEPHFRCDYGFNIHFKGFALLNYNCVILDTSAVHIGANVMIGPGSVLACVEHAIDPYQRSAVGLYASSPITLHDDVWLGANTTVCGGVTIGEGSIIGAGSVVTKDIPAGVIAVGSPCKVMRTITEQDKWEYHDLSPLAF</sequence>
<dbReference type="SUPFAM" id="SSF51161">
    <property type="entry name" value="Trimeric LpxA-like enzymes"/>
    <property type="match status" value="1"/>
</dbReference>
<accession>A0A4Y3IRG9</accession>
<keyword evidence="2 5" id="KW-0808">Transferase</keyword>
<evidence type="ECO:0000256" key="5">
    <source>
        <dbReference type="RuleBase" id="RU367021"/>
    </source>
</evidence>
<organism evidence="7 8">
    <name type="scientific">Vibrio comitans NBRC 102076</name>
    <dbReference type="NCBI Taxonomy" id="1219078"/>
    <lineage>
        <taxon>Bacteria</taxon>
        <taxon>Pseudomonadati</taxon>
        <taxon>Pseudomonadota</taxon>
        <taxon>Gammaproteobacteria</taxon>
        <taxon>Vibrionales</taxon>
        <taxon>Vibrionaceae</taxon>
        <taxon>Vibrio</taxon>
    </lineage>
</organism>
<keyword evidence="8" id="KW-1185">Reference proteome</keyword>
<evidence type="ECO:0000256" key="4">
    <source>
        <dbReference type="ARBA" id="ARBA00023315"/>
    </source>
</evidence>
<dbReference type="InterPro" id="IPR001451">
    <property type="entry name" value="Hexapep"/>
</dbReference>
<dbReference type="Gene3D" id="2.160.10.10">
    <property type="entry name" value="Hexapeptide repeat proteins"/>
    <property type="match status" value="1"/>
</dbReference>
<evidence type="ECO:0000256" key="3">
    <source>
        <dbReference type="ARBA" id="ARBA00022737"/>
    </source>
</evidence>
<dbReference type="Pfam" id="PF12464">
    <property type="entry name" value="Mac"/>
    <property type="match status" value="1"/>
</dbReference>
<feature type="domain" description="Maltose/galactoside acetyltransferase" evidence="6">
    <location>
        <begin position="14"/>
        <end position="69"/>
    </location>
</feature>
<dbReference type="PANTHER" id="PTHR43017:SF1">
    <property type="entry name" value="ACETYLTRANSFERASE YJL218W-RELATED"/>
    <property type="match status" value="1"/>
</dbReference>
<evidence type="ECO:0000313" key="7">
    <source>
        <dbReference type="EMBL" id="GEA61474.1"/>
    </source>
</evidence>
<dbReference type="InterPro" id="IPR018357">
    <property type="entry name" value="Hexapep_transf_CS"/>
</dbReference>
<dbReference type="EC" id="2.3.1.-" evidence="5"/>
<name>A0A4Y3IRG9_9VIBR</name>
<dbReference type="Pfam" id="PF00132">
    <property type="entry name" value="Hexapep"/>
    <property type="match status" value="1"/>
</dbReference>
<dbReference type="Proteomes" id="UP000318242">
    <property type="component" value="Unassembled WGS sequence"/>
</dbReference>
<evidence type="ECO:0000259" key="6">
    <source>
        <dbReference type="SMART" id="SM01266"/>
    </source>
</evidence>
<reference evidence="7 8" key="1">
    <citation type="submission" date="2019-06" db="EMBL/GenBank/DDBJ databases">
        <title>Whole genome shotgun sequence of Vibrio comitans NBRC 102076.</title>
        <authorList>
            <person name="Hosoyama A."/>
            <person name="Uohara A."/>
            <person name="Ohji S."/>
            <person name="Ichikawa N."/>
        </authorList>
    </citation>
    <scope>NUCLEOTIDE SEQUENCE [LARGE SCALE GENOMIC DNA]</scope>
    <source>
        <strain evidence="7 8">NBRC 102076</strain>
    </source>
</reference>
<dbReference type="RefSeq" id="WP_244311420.1">
    <property type="nucleotide sequence ID" value="NZ_BJLH01000012.1"/>
</dbReference>
<dbReference type="EMBL" id="BJLH01000012">
    <property type="protein sequence ID" value="GEA61474.1"/>
    <property type="molecule type" value="Genomic_DNA"/>
</dbReference>
<dbReference type="AlphaFoldDB" id="A0A4Y3IRG9"/>
<comment type="caution">
    <text evidence="7">The sequence shown here is derived from an EMBL/GenBank/DDBJ whole genome shotgun (WGS) entry which is preliminary data.</text>
</comment>
<dbReference type="PANTHER" id="PTHR43017">
    <property type="entry name" value="GALACTOSIDE O-ACETYLTRANSFERASE"/>
    <property type="match status" value="1"/>
</dbReference>
<protein>
    <recommendedName>
        <fullName evidence="5">Acetyltransferase</fullName>
        <ecNumber evidence="5">2.3.1.-</ecNumber>
    </recommendedName>
</protein>
<evidence type="ECO:0000256" key="1">
    <source>
        <dbReference type="ARBA" id="ARBA00007274"/>
    </source>
</evidence>
<dbReference type="InterPro" id="IPR024688">
    <property type="entry name" value="Mac_dom"/>
</dbReference>
<dbReference type="SMART" id="SM01266">
    <property type="entry name" value="Mac"/>
    <property type="match status" value="1"/>
</dbReference>
<keyword evidence="3" id="KW-0677">Repeat</keyword>
<dbReference type="GO" id="GO:0008870">
    <property type="term" value="F:galactoside O-acetyltransferase activity"/>
    <property type="evidence" value="ECO:0007669"/>
    <property type="project" value="TreeGrafter"/>
</dbReference>
<dbReference type="InterPro" id="IPR011004">
    <property type="entry name" value="Trimer_LpxA-like_sf"/>
</dbReference>
<evidence type="ECO:0000256" key="2">
    <source>
        <dbReference type="ARBA" id="ARBA00022679"/>
    </source>
</evidence>